<protein>
    <recommendedName>
        <fullName evidence="4">Mandelate racemase/muconate lactonizing enzyme C-terminal domain-containing protein</fullName>
    </recommendedName>
</protein>
<dbReference type="PANTHER" id="PTHR13794">
    <property type="entry name" value="ENOLASE SUPERFAMILY, MANDELATE RACEMASE"/>
    <property type="match status" value="1"/>
</dbReference>
<dbReference type="SFLD" id="SFLDS00001">
    <property type="entry name" value="Enolase"/>
    <property type="match status" value="1"/>
</dbReference>
<dbReference type="Pfam" id="PF02746">
    <property type="entry name" value="MR_MLE_N"/>
    <property type="match status" value="1"/>
</dbReference>
<dbReference type="AlphaFoldDB" id="A0A0P9P2X2"/>
<dbReference type="SMART" id="SM00922">
    <property type="entry name" value="MR_MLE"/>
    <property type="match status" value="1"/>
</dbReference>
<dbReference type="GO" id="GO:0016052">
    <property type="term" value="P:carbohydrate catabolic process"/>
    <property type="evidence" value="ECO:0007669"/>
    <property type="project" value="TreeGrafter"/>
</dbReference>
<evidence type="ECO:0000313" key="6">
    <source>
        <dbReference type="Proteomes" id="UP000050381"/>
    </source>
</evidence>
<dbReference type="InterPro" id="IPR036849">
    <property type="entry name" value="Enolase-like_C_sf"/>
</dbReference>
<dbReference type="InterPro" id="IPR029065">
    <property type="entry name" value="Enolase_C-like"/>
</dbReference>
<gene>
    <name evidence="5" type="ORF">ALO79_200195</name>
</gene>
<dbReference type="PANTHER" id="PTHR13794:SF58">
    <property type="entry name" value="MITOCHONDRIAL ENOLASE SUPERFAMILY MEMBER 1"/>
    <property type="match status" value="1"/>
</dbReference>
<evidence type="ECO:0000313" key="5">
    <source>
        <dbReference type="EMBL" id="KPW92362.1"/>
    </source>
</evidence>
<dbReference type="InterPro" id="IPR046945">
    <property type="entry name" value="RHMD-like"/>
</dbReference>
<dbReference type="InterPro" id="IPR013342">
    <property type="entry name" value="Mandelate_racemase_C"/>
</dbReference>
<dbReference type="SUPFAM" id="SSF54826">
    <property type="entry name" value="Enolase N-terminal domain-like"/>
    <property type="match status" value="1"/>
</dbReference>
<comment type="cofactor">
    <cofactor evidence="1">
        <name>Mg(2+)</name>
        <dbReference type="ChEBI" id="CHEBI:18420"/>
    </cofactor>
</comment>
<dbReference type="SFLD" id="SFLDG00179">
    <property type="entry name" value="mandelate_racemase"/>
    <property type="match status" value="1"/>
</dbReference>
<comment type="caution">
    <text evidence="5">The sequence shown here is derived from an EMBL/GenBank/DDBJ whole genome shotgun (WGS) entry which is preliminary data.</text>
</comment>
<dbReference type="Gene3D" id="3.30.390.10">
    <property type="entry name" value="Enolase-like, N-terminal domain"/>
    <property type="match status" value="1"/>
</dbReference>
<dbReference type="Pfam" id="PF13378">
    <property type="entry name" value="MR_MLE_C"/>
    <property type="match status" value="1"/>
</dbReference>
<reference evidence="5 6" key="1">
    <citation type="submission" date="2015-09" db="EMBL/GenBank/DDBJ databases">
        <title>Genome announcement of multiple Pseudomonas syringae strains.</title>
        <authorList>
            <person name="Thakur S."/>
            <person name="Wang P.W."/>
            <person name="Gong Y."/>
            <person name="Weir B.S."/>
            <person name="Guttman D.S."/>
        </authorList>
    </citation>
    <scope>NUCLEOTIDE SEQUENCE [LARGE SCALE GENOMIC DNA]</scope>
    <source>
        <strain evidence="5 6">ICMP9419</strain>
    </source>
</reference>
<feature type="domain" description="Mandelate racemase/muconate lactonizing enzyme C-terminal" evidence="4">
    <location>
        <begin position="146"/>
        <end position="242"/>
    </location>
</feature>
<dbReference type="Gene3D" id="3.20.20.120">
    <property type="entry name" value="Enolase-like C-terminal domain"/>
    <property type="match status" value="1"/>
</dbReference>
<dbReference type="SUPFAM" id="SSF51604">
    <property type="entry name" value="Enolase C-terminal domain-like"/>
    <property type="match status" value="1"/>
</dbReference>
<evidence type="ECO:0000256" key="2">
    <source>
        <dbReference type="ARBA" id="ARBA00022723"/>
    </source>
</evidence>
<dbReference type="InterPro" id="IPR029017">
    <property type="entry name" value="Enolase-like_N"/>
</dbReference>
<proteinExistence type="predicted"/>
<name>A0A0P9P2X2_PSESX</name>
<accession>A0A0P9P2X2</accession>
<evidence type="ECO:0000256" key="3">
    <source>
        <dbReference type="ARBA" id="ARBA00022842"/>
    </source>
</evidence>
<dbReference type="GO" id="GO:0016836">
    <property type="term" value="F:hydro-lyase activity"/>
    <property type="evidence" value="ECO:0007669"/>
    <property type="project" value="TreeGrafter"/>
</dbReference>
<dbReference type="Proteomes" id="UP000050381">
    <property type="component" value="Unassembled WGS sequence"/>
</dbReference>
<evidence type="ECO:0000259" key="4">
    <source>
        <dbReference type="SMART" id="SM00922"/>
    </source>
</evidence>
<dbReference type="GO" id="GO:0000287">
    <property type="term" value="F:magnesium ion binding"/>
    <property type="evidence" value="ECO:0007669"/>
    <property type="project" value="TreeGrafter"/>
</dbReference>
<sequence>MTRQAVLPITSVNARSYRVPTGEHETDGTLGWDDTGVVVVQVTAGGHEGLGYSYTDPLMARFVVQTLKPLLLGADAWSIEALFDRLQAHVRNLGRSGMASAAISAVDVALWDLKAKALDLPLATVLGKVRDRVPVYGSGGFTSLDAHQLTEQLEGWTQRDGCTRVKIKVGNEQSRDLERVRLARKSIADAELMIDANGAHTVRSAITFAHAVADQGVTWFEEPVTCDDLTGLKEVRSAMGAAGFAIDIAAGEYIWTLDDARRLLLADAVDVLQLDATRCGGVTGWRRITALVPAFHRTCSAHCAPALHLHLACATTGLEDIEWFCDHARIESMFFDAAPQIHAGNIAIQADRPGHGLILKHQNVRRYAIWEG</sequence>
<dbReference type="InterPro" id="IPR013341">
    <property type="entry name" value="Mandelate_racemase_N_dom"/>
</dbReference>
<dbReference type="EMBL" id="LJQD01000404">
    <property type="protein sequence ID" value="KPW92362.1"/>
    <property type="molecule type" value="Genomic_DNA"/>
</dbReference>
<keyword evidence="3" id="KW-0460">Magnesium</keyword>
<organism evidence="5 6">
    <name type="scientific">Pseudomonas syringae pv. castaneae</name>
    <dbReference type="NCBI Taxonomy" id="264450"/>
    <lineage>
        <taxon>Bacteria</taxon>
        <taxon>Pseudomonadati</taxon>
        <taxon>Pseudomonadota</taxon>
        <taxon>Gammaproteobacteria</taxon>
        <taxon>Pseudomonadales</taxon>
        <taxon>Pseudomonadaceae</taxon>
        <taxon>Pseudomonas</taxon>
        <taxon>Pseudomonas syringae</taxon>
    </lineage>
</organism>
<keyword evidence="2" id="KW-0479">Metal-binding</keyword>
<dbReference type="PATRIC" id="fig|264450.4.peg.1209"/>
<dbReference type="RefSeq" id="WP_024779679.1">
    <property type="nucleotide sequence ID" value="NZ_LJQD01000404.1"/>
</dbReference>
<evidence type="ECO:0000256" key="1">
    <source>
        <dbReference type="ARBA" id="ARBA00001946"/>
    </source>
</evidence>